<sequence>MTKEHILKKHFGFDHFLPLQAEIIDHVLARNNALVLMPTGGGKSVCFQIPAMLRTGTAVVVSPLIALMKDQVEALRANGIEAAFLNSSLSGDESRMVLDACEEGALKLLYVSPERLAMPGFLNFLKSITISLFAIDEAHCISSWGHDFRPEYAKLHVLREQFPEIPLLALTATADKVIRRDIVNQLSIPDAQQFIASFDRPNLRLTVRPGRKRKAQVLEFLRHHRGQPGIIYCLSRKLTEEVADTLCDAGYKAGHYHAGMDADDRSKTQDAFLRDDIQVICATIAFGMGIDKSNVRWIIHYNLPKNIESYYQEIGRAGRDGAPADTLLFYSYADVIMHGRMIQESTDERRELLQAKLDRMKQYAESEICRRRILLSYFNEVPEHDCNNCDVCTNPPQKFDATIMAQKALSAIARTNEKVNLTLLVDILRGSHNRQVLANGYETIKTFGAGKDLKYDEWSDYIFQMLNSGYVDIAYDEGYALKLNDTSRRILSGDKKVMLVAFTPYEKRIEQAAAPEKRFSDDPELFDRLKRVRKALADEQGVPAFVVFSDKTLIDMAQIRPRNREEMLLVTGIGEFKADKYGKLFLDEIQNFFGEDPVRIKKEKGDTQRMTFELYRQGKTVDQIAAERNLTSETIFSHLITLYESGQSVDLAQYVTESERKEIAATAKSLAVRNGSMKPIFDRCGGKYDYSKIRIALALEE</sequence>
<dbReference type="PROSITE" id="PS51192">
    <property type="entry name" value="HELICASE_ATP_BIND_1"/>
    <property type="match status" value="1"/>
</dbReference>
<dbReference type="CDD" id="cd17920">
    <property type="entry name" value="DEXHc_RecQ"/>
    <property type="match status" value="1"/>
</dbReference>
<comment type="cofactor">
    <cofactor evidence="2">
        <name>Zn(2+)</name>
        <dbReference type="ChEBI" id="CHEBI:29105"/>
    </cofactor>
</comment>
<evidence type="ECO:0000256" key="2">
    <source>
        <dbReference type="ARBA" id="ARBA00001947"/>
    </source>
</evidence>
<dbReference type="InterPro" id="IPR044876">
    <property type="entry name" value="HRDC_dom_sf"/>
</dbReference>
<dbReference type="InterPro" id="IPR014001">
    <property type="entry name" value="Helicase_ATP-bd"/>
</dbReference>
<evidence type="ECO:0000313" key="20">
    <source>
        <dbReference type="EMBL" id="OGK05348.1"/>
    </source>
</evidence>
<keyword evidence="6" id="KW-0227">DNA damage</keyword>
<dbReference type="GO" id="GO:0009378">
    <property type="term" value="F:four-way junction helicase activity"/>
    <property type="evidence" value="ECO:0007669"/>
    <property type="project" value="TreeGrafter"/>
</dbReference>
<evidence type="ECO:0000259" key="19">
    <source>
        <dbReference type="PROSITE" id="PS51194"/>
    </source>
</evidence>
<dbReference type="PANTHER" id="PTHR13710">
    <property type="entry name" value="DNA HELICASE RECQ FAMILY MEMBER"/>
    <property type="match status" value="1"/>
</dbReference>
<dbReference type="NCBIfam" id="TIGR01389">
    <property type="entry name" value="recQ"/>
    <property type="match status" value="1"/>
</dbReference>
<dbReference type="Pfam" id="PF00271">
    <property type="entry name" value="Helicase_C"/>
    <property type="match status" value="1"/>
</dbReference>
<dbReference type="GO" id="GO:0003677">
    <property type="term" value="F:DNA binding"/>
    <property type="evidence" value="ECO:0007669"/>
    <property type="project" value="UniProtKB-KW"/>
</dbReference>
<evidence type="ECO:0000313" key="21">
    <source>
        <dbReference type="Proteomes" id="UP000179243"/>
    </source>
</evidence>
<reference evidence="20 21" key="1">
    <citation type="journal article" date="2016" name="Nat. Commun.">
        <title>Thousands of microbial genomes shed light on interconnected biogeochemical processes in an aquifer system.</title>
        <authorList>
            <person name="Anantharaman K."/>
            <person name="Brown C.T."/>
            <person name="Hug L.A."/>
            <person name="Sharon I."/>
            <person name="Castelle C.J."/>
            <person name="Probst A.J."/>
            <person name="Thomas B.C."/>
            <person name="Singh A."/>
            <person name="Wilkins M.J."/>
            <person name="Karaoz U."/>
            <person name="Brodie E.L."/>
            <person name="Williams K.H."/>
            <person name="Hubbard S.S."/>
            <person name="Banfield J.F."/>
        </authorList>
    </citation>
    <scope>NUCLEOTIDE SEQUENCE [LARGE SCALE GENOMIC DNA]</scope>
</reference>
<dbReference type="GO" id="GO:0006260">
    <property type="term" value="P:DNA replication"/>
    <property type="evidence" value="ECO:0007669"/>
    <property type="project" value="InterPro"/>
</dbReference>
<dbReference type="InterPro" id="IPR029491">
    <property type="entry name" value="Helicase_HTH"/>
</dbReference>
<feature type="domain" description="HRDC" evidence="17">
    <location>
        <begin position="519"/>
        <end position="599"/>
    </location>
</feature>
<evidence type="ECO:0000256" key="5">
    <source>
        <dbReference type="ARBA" id="ARBA00022741"/>
    </source>
</evidence>
<dbReference type="InterPro" id="IPR006293">
    <property type="entry name" value="DNA_helicase_ATP-dep_RecQ_bac"/>
</dbReference>
<evidence type="ECO:0000256" key="15">
    <source>
        <dbReference type="ARBA" id="ARBA00034617"/>
    </source>
</evidence>
<comment type="similarity">
    <text evidence="3">Belongs to the helicase family. RecQ subfamily.</text>
</comment>
<dbReference type="InterPro" id="IPR032284">
    <property type="entry name" value="RecQ_Zn-bd"/>
</dbReference>
<accession>A0A1F7FFG3</accession>
<dbReference type="GO" id="GO:0005737">
    <property type="term" value="C:cytoplasm"/>
    <property type="evidence" value="ECO:0007669"/>
    <property type="project" value="TreeGrafter"/>
</dbReference>
<dbReference type="InterPro" id="IPR001650">
    <property type="entry name" value="Helicase_C-like"/>
</dbReference>
<dbReference type="SMART" id="SM00341">
    <property type="entry name" value="HRDC"/>
    <property type="match status" value="1"/>
</dbReference>
<keyword evidence="5" id="KW-0547">Nucleotide-binding</keyword>
<name>A0A1F7FFG3_UNCRA</name>
<evidence type="ECO:0000256" key="7">
    <source>
        <dbReference type="ARBA" id="ARBA00022801"/>
    </source>
</evidence>
<evidence type="ECO:0000256" key="3">
    <source>
        <dbReference type="ARBA" id="ARBA00005446"/>
    </source>
</evidence>
<dbReference type="Pfam" id="PF09382">
    <property type="entry name" value="RQC"/>
    <property type="match status" value="1"/>
</dbReference>
<dbReference type="GO" id="GO:0046872">
    <property type="term" value="F:metal ion binding"/>
    <property type="evidence" value="ECO:0007669"/>
    <property type="project" value="UniProtKB-KW"/>
</dbReference>
<keyword evidence="12" id="KW-0233">DNA recombination</keyword>
<dbReference type="InterPro" id="IPR011545">
    <property type="entry name" value="DEAD/DEAH_box_helicase_dom"/>
</dbReference>
<dbReference type="InterPro" id="IPR002121">
    <property type="entry name" value="HRDC_dom"/>
</dbReference>
<comment type="cofactor">
    <cofactor evidence="1">
        <name>Mg(2+)</name>
        <dbReference type="ChEBI" id="CHEBI:18420"/>
    </cofactor>
</comment>
<evidence type="ECO:0000256" key="13">
    <source>
        <dbReference type="ARBA" id="ARBA00023204"/>
    </source>
</evidence>
<dbReference type="InterPro" id="IPR010997">
    <property type="entry name" value="HRDC-like_sf"/>
</dbReference>
<keyword evidence="10" id="KW-0067">ATP-binding</keyword>
<dbReference type="InterPro" id="IPR036388">
    <property type="entry name" value="WH-like_DNA-bd_sf"/>
</dbReference>
<keyword evidence="13" id="KW-0234">DNA repair</keyword>
<keyword evidence="8 20" id="KW-0347">Helicase</keyword>
<evidence type="ECO:0000256" key="6">
    <source>
        <dbReference type="ARBA" id="ARBA00022763"/>
    </source>
</evidence>
<evidence type="ECO:0000256" key="1">
    <source>
        <dbReference type="ARBA" id="ARBA00001946"/>
    </source>
</evidence>
<dbReference type="SUPFAM" id="SSF52540">
    <property type="entry name" value="P-loop containing nucleoside triphosphate hydrolases"/>
    <property type="match status" value="1"/>
</dbReference>
<dbReference type="GO" id="GO:0043138">
    <property type="term" value="F:3'-5' DNA helicase activity"/>
    <property type="evidence" value="ECO:0007669"/>
    <property type="project" value="UniProtKB-EC"/>
</dbReference>
<evidence type="ECO:0000259" key="18">
    <source>
        <dbReference type="PROSITE" id="PS51192"/>
    </source>
</evidence>
<dbReference type="GO" id="GO:0005524">
    <property type="term" value="F:ATP binding"/>
    <property type="evidence" value="ECO:0007669"/>
    <property type="project" value="UniProtKB-KW"/>
</dbReference>
<keyword evidence="14" id="KW-0413">Isomerase</keyword>
<evidence type="ECO:0000256" key="10">
    <source>
        <dbReference type="ARBA" id="ARBA00022840"/>
    </source>
</evidence>
<dbReference type="Gene3D" id="1.10.10.10">
    <property type="entry name" value="Winged helix-like DNA-binding domain superfamily/Winged helix DNA-binding domain"/>
    <property type="match status" value="1"/>
</dbReference>
<evidence type="ECO:0000256" key="12">
    <source>
        <dbReference type="ARBA" id="ARBA00023172"/>
    </source>
</evidence>
<comment type="catalytic activity">
    <reaction evidence="15">
        <text>Couples ATP hydrolysis with the unwinding of duplex DNA by translocating in the 3'-5' direction.</text>
        <dbReference type="EC" id="5.6.2.4"/>
    </reaction>
</comment>
<dbReference type="FunFam" id="3.40.50.300:FF:000296">
    <property type="entry name" value="ATP-dependent DNA helicase RecQ"/>
    <property type="match status" value="1"/>
</dbReference>
<dbReference type="SMART" id="SM00956">
    <property type="entry name" value="RQC"/>
    <property type="match status" value="1"/>
</dbReference>
<dbReference type="InterPro" id="IPR018982">
    <property type="entry name" value="RQC_domain"/>
</dbReference>
<dbReference type="Proteomes" id="UP000179243">
    <property type="component" value="Unassembled WGS sequence"/>
</dbReference>
<feature type="domain" description="Helicase C-terminal" evidence="19">
    <location>
        <begin position="213"/>
        <end position="368"/>
    </location>
</feature>
<dbReference type="GO" id="GO:0016787">
    <property type="term" value="F:hydrolase activity"/>
    <property type="evidence" value="ECO:0007669"/>
    <property type="project" value="UniProtKB-KW"/>
</dbReference>
<dbReference type="SUPFAM" id="SSF46785">
    <property type="entry name" value="Winged helix' DNA-binding domain"/>
    <property type="match status" value="1"/>
</dbReference>
<dbReference type="PROSITE" id="PS51194">
    <property type="entry name" value="HELICASE_CTER"/>
    <property type="match status" value="1"/>
</dbReference>
<proteinExistence type="inferred from homology"/>
<evidence type="ECO:0000256" key="8">
    <source>
        <dbReference type="ARBA" id="ARBA00022806"/>
    </source>
</evidence>
<dbReference type="Gene3D" id="1.10.10.1390">
    <property type="entry name" value="ATP-dependent DNA helicase RecQ"/>
    <property type="match status" value="1"/>
</dbReference>
<dbReference type="GO" id="GO:0043590">
    <property type="term" value="C:bacterial nucleoid"/>
    <property type="evidence" value="ECO:0007669"/>
    <property type="project" value="TreeGrafter"/>
</dbReference>
<dbReference type="Pfam" id="PF14493">
    <property type="entry name" value="HTH_40"/>
    <property type="match status" value="1"/>
</dbReference>
<dbReference type="AlphaFoldDB" id="A0A1F7FFG3"/>
<dbReference type="Pfam" id="PF00570">
    <property type="entry name" value="HRDC"/>
    <property type="match status" value="1"/>
</dbReference>
<dbReference type="CDD" id="cd18794">
    <property type="entry name" value="SF2_C_RecQ"/>
    <property type="match status" value="1"/>
</dbReference>
<dbReference type="SMART" id="SM00490">
    <property type="entry name" value="HELICc"/>
    <property type="match status" value="1"/>
</dbReference>
<dbReference type="InterPro" id="IPR027417">
    <property type="entry name" value="P-loop_NTPase"/>
</dbReference>
<dbReference type="InterPro" id="IPR004589">
    <property type="entry name" value="DNA_helicase_ATP-dep_RecQ"/>
</dbReference>
<dbReference type="GO" id="GO:0009432">
    <property type="term" value="P:SOS response"/>
    <property type="evidence" value="ECO:0007669"/>
    <property type="project" value="UniProtKB-UniRule"/>
</dbReference>
<organism evidence="20 21">
    <name type="scientific">Candidatus Raymondbacteria bacterium RIFOXYD12_FULL_49_13</name>
    <dbReference type="NCBI Taxonomy" id="1817890"/>
    <lineage>
        <taxon>Bacteria</taxon>
        <taxon>Raymondiibacteriota</taxon>
    </lineage>
</organism>
<evidence type="ECO:0000256" key="16">
    <source>
        <dbReference type="NCBIfam" id="TIGR01389"/>
    </source>
</evidence>
<keyword evidence="4" id="KW-0479">Metal-binding</keyword>
<dbReference type="Pfam" id="PF00270">
    <property type="entry name" value="DEAD"/>
    <property type="match status" value="1"/>
</dbReference>
<evidence type="ECO:0000259" key="17">
    <source>
        <dbReference type="PROSITE" id="PS50967"/>
    </source>
</evidence>
<evidence type="ECO:0000256" key="11">
    <source>
        <dbReference type="ARBA" id="ARBA00023125"/>
    </source>
</evidence>
<dbReference type="FunFam" id="3.40.50.300:FF:000156">
    <property type="entry name" value="ATP-dependent DNA helicase recQ"/>
    <property type="match status" value="1"/>
</dbReference>
<evidence type="ECO:0000256" key="14">
    <source>
        <dbReference type="ARBA" id="ARBA00023235"/>
    </source>
</evidence>
<dbReference type="GO" id="GO:0006310">
    <property type="term" value="P:DNA recombination"/>
    <property type="evidence" value="ECO:0007669"/>
    <property type="project" value="UniProtKB-UniRule"/>
</dbReference>
<dbReference type="GO" id="GO:0030894">
    <property type="term" value="C:replisome"/>
    <property type="evidence" value="ECO:0007669"/>
    <property type="project" value="TreeGrafter"/>
</dbReference>
<keyword evidence="11" id="KW-0238">DNA-binding</keyword>
<dbReference type="NCBIfam" id="TIGR00614">
    <property type="entry name" value="recQ_fam"/>
    <property type="match status" value="1"/>
</dbReference>
<dbReference type="PANTHER" id="PTHR13710:SF105">
    <property type="entry name" value="ATP-DEPENDENT DNA HELICASE Q1"/>
    <property type="match status" value="1"/>
</dbReference>
<dbReference type="GO" id="GO:0006281">
    <property type="term" value="P:DNA repair"/>
    <property type="evidence" value="ECO:0007669"/>
    <property type="project" value="UniProtKB-KW"/>
</dbReference>
<dbReference type="Pfam" id="PF16124">
    <property type="entry name" value="RecQ_Zn_bind"/>
    <property type="match status" value="1"/>
</dbReference>
<evidence type="ECO:0000256" key="9">
    <source>
        <dbReference type="ARBA" id="ARBA00022833"/>
    </source>
</evidence>
<dbReference type="SUPFAM" id="SSF47819">
    <property type="entry name" value="HRDC-like"/>
    <property type="match status" value="1"/>
</dbReference>
<keyword evidence="9" id="KW-0862">Zinc</keyword>
<dbReference type="Gene3D" id="3.40.50.300">
    <property type="entry name" value="P-loop containing nucleotide triphosphate hydrolases"/>
    <property type="match status" value="2"/>
</dbReference>
<protein>
    <recommendedName>
        <fullName evidence="16">DNA helicase RecQ</fullName>
        <ecNumber evidence="16">5.6.2.4</ecNumber>
    </recommendedName>
</protein>
<feature type="domain" description="Helicase ATP-binding" evidence="18">
    <location>
        <begin position="24"/>
        <end position="192"/>
    </location>
</feature>
<dbReference type="Gene3D" id="1.10.150.80">
    <property type="entry name" value="HRDC domain"/>
    <property type="match status" value="1"/>
</dbReference>
<dbReference type="PROSITE" id="PS50967">
    <property type="entry name" value="HRDC"/>
    <property type="match status" value="1"/>
</dbReference>
<comment type="caution">
    <text evidence="20">The sequence shown here is derived from an EMBL/GenBank/DDBJ whole genome shotgun (WGS) entry which is preliminary data.</text>
</comment>
<dbReference type="SMART" id="SM00487">
    <property type="entry name" value="DEXDc"/>
    <property type="match status" value="1"/>
</dbReference>
<dbReference type="EC" id="5.6.2.4" evidence="16"/>
<evidence type="ECO:0000256" key="4">
    <source>
        <dbReference type="ARBA" id="ARBA00022723"/>
    </source>
</evidence>
<keyword evidence="7" id="KW-0378">Hydrolase</keyword>
<gene>
    <name evidence="20" type="ORF">A2519_03475</name>
</gene>
<dbReference type="EMBL" id="MFYX01000057">
    <property type="protein sequence ID" value="OGK05348.1"/>
    <property type="molecule type" value="Genomic_DNA"/>
</dbReference>
<dbReference type="InterPro" id="IPR036390">
    <property type="entry name" value="WH_DNA-bd_sf"/>
</dbReference>